<dbReference type="InterPro" id="IPR036047">
    <property type="entry name" value="F-box-like_dom_sf"/>
</dbReference>
<evidence type="ECO:0000259" key="2">
    <source>
        <dbReference type="Pfam" id="PF12937"/>
    </source>
</evidence>
<dbReference type="EMBL" id="KZ992740">
    <property type="protein sequence ID" value="RKP07290.1"/>
    <property type="molecule type" value="Genomic_DNA"/>
</dbReference>
<dbReference type="SUPFAM" id="SSF50998">
    <property type="entry name" value="Quinoprotein alcohol dehydrogenase-like"/>
    <property type="match status" value="1"/>
</dbReference>
<dbReference type="SUPFAM" id="SSF81383">
    <property type="entry name" value="F-box domain"/>
    <property type="match status" value="1"/>
</dbReference>
<organism evidence="3 4">
    <name type="scientific">Thamnocephalis sphaerospora</name>
    <dbReference type="NCBI Taxonomy" id="78915"/>
    <lineage>
        <taxon>Eukaryota</taxon>
        <taxon>Fungi</taxon>
        <taxon>Fungi incertae sedis</taxon>
        <taxon>Zoopagomycota</taxon>
        <taxon>Zoopagomycotina</taxon>
        <taxon>Zoopagomycetes</taxon>
        <taxon>Zoopagales</taxon>
        <taxon>Sigmoideomycetaceae</taxon>
        <taxon>Thamnocephalis</taxon>
    </lineage>
</organism>
<dbReference type="STRING" id="78915.A0A4P9XPU7"/>
<dbReference type="Pfam" id="PF12937">
    <property type="entry name" value="F-box-like"/>
    <property type="match status" value="1"/>
</dbReference>
<sequence length="692" mass="77746">MVSQPRVTPVSKKPLARFYERVPDELLLRVCFFVSEDAQSLLALDRVCRRFNSICAEQLLWYGAFCHRFPRWSNGIAYSSLPGHQWRSHLRKELAMRNRWREFGHRVTEQLTQQNREQEQSHCSDAEISDFGMATLFGVDMDYDNVDEHLDDVDPTSAFSAVLQDIASMNSSSLLESNNGTGNQANAAGEADVSASTAAEQETHSEEASPVIDDAAAVEEEDAGNGEVVWHSMESIEMSHQLLNHPSEHTASGAKADPVKQYLCLARLRPEGEFQPTLTDFLVFDYLTEESGIVACGSYTTSPNEYEVLIWSFPDWHLVQRIPLHDVVEDEKETLLEVSWAARVLVTVVSEGNVWKRVRIYDFAAQPMVLLRDVSVEHLWFMGQVVCALPTSLNRVRDASLRTWRDQLEVLVTGISLQGNMASLLRYDYHADKLLFFTLGDGLSSFLHFDPRYPELVTTTQDEGVFCLWSARDGAPIMRVALPPGHVPDIVCITDALLDVSYGGVLSRLVVLTEPAIAHADLERDACVYTLSTTSSTSKSRFVSQVLVTGDVQTPVKVASSRGAKLLAIDPKQPMLGNEHEFYEFLEIRRQVYAQTQQEQTEMSVRGDLLFRWAHGRHRLSQVHPRGSIIFGDDVYGNMFALDLEDGEMLFHVPCDRNSNIMVVGNDMVMLSESSLTRLAVDQCDSLQTLEL</sequence>
<dbReference type="Gene3D" id="1.20.1280.50">
    <property type="match status" value="1"/>
</dbReference>
<name>A0A4P9XPU7_9FUNG</name>
<proteinExistence type="predicted"/>
<dbReference type="Proteomes" id="UP000271241">
    <property type="component" value="Unassembled WGS sequence"/>
</dbReference>
<evidence type="ECO:0000313" key="4">
    <source>
        <dbReference type="Proteomes" id="UP000271241"/>
    </source>
</evidence>
<gene>
    <name evidence="3" type="ORF">THASP1DRAFT_30891</name>
</gene>
<evidence type="ECO:0000256" key="1">
    <source>
        <dbReference type="SAM" id="MobiDB-lite"/>
    </source>
</evidence>
<keyword evidence="4" id="KW-1185">Reference proteome</keyword>
<evidence type="ECO:0000313" key="3">
    <source>
        <dbReference type="EMBL" id="RKP07290.1"/>
    </source>
</evidence>
<protein>
    <recommendedName>
        <fullName evidence="2">F-box domain-containing protein</fullName>
    </recommendedName>
</protein>
<feature type="region of interest" description="Disordered" evidence="1">
    <location>
        <begin position="174"/>
        <end position="213"/>
    </location>
</feature>
<dbReference type="InterPro" id="IPR001810">
    <property type="entry name" value="F-box_dom"/>
</dbReference>
<dbReference type="InterPro" id="IPR011047">
    <property type="entry name" value="Quinoprotein_ADH-like_sf"/>
</dbReference>
<feature type="domain" description="F-box" evidence="2">
    <location>
        <begin position="21"/>
        <end position="65"/>
    </location>
</feature>
<feature type="compositionally biased region" description="Low complexity" evidence="1">
    <location>
        <begin position="174"/>
        <end position="191"/>
    </location>
</feature>
<accession>A0A4P9XPU7</accession>
<reference evidence="4" key="1">
    <citation type="journal article" date="2018" name="Nat. Microbiol.">
        <title>Leveraging single-cell genomics to expand the fungal tree of life.</title>
        <authorList>
            <person name="Ahrendt S.R."/>
            <person name="Quandt C.A."/>
            <person name="Ciobanu D."/>
            <person name="Clum A."/>
            <person name="Salamov A."/>
            <person name="Andreopoulos B."/>
            <person name="Cheng J.F."/>
            <person name="Woyke T."/>
            <person name="Pelin A."/>
            <person name="Henrissat B."/>
            <person name="Reynolds N.K."/>
            <person name="Benny G.L."/>
            <person name="Smith M.E."/>
            <person name="James T.Y."/>
            <person name="Grigoriev I.V."/>
        </authorList>
    </citation>
    <scope>NUCLEOTIDE SEQUENCE [LARGE SCALE GENOMIC DNA]</scope>
    <source>
        <strain evidence="4">RSA 1356</strain>
    </source>
</reference>
<dbReference type="OrthoDB" id="5588230at2759"/>
<dbReference type="AlphaFoldDB" id="A0A4P9XPU7"/>